<reference evidence="5 7" key="3">
    <citation type="submission" date="2021-09" db="EMBL/GenBank/DDBJ databases">
        <title>Aeromonas schubertii isolated from Asian sea bass.</title>
        <authorList>
            <person name="Pinpimai K."/>
        </authorList>
    </citation>
    <scope>NUCLEOTIDE SEQUENCE [LARGE SCALE GENOMIC DNA]</scope>
    <source>
        <strain evidence="5 7">CHULA2021a</strain>
    </source>
</reference>
<dbReference type="AlphaFoldDB" id="A0A0S2SID7"/>
<protein>
    <submittedName>
        <fullName evidence="4">GCN5-like N-acetyltransferase</fullName>
    </submittedName>
    <submittedName>
        <fullName evidence="5">GNAT family N-acetyltransferase</fullName>
    </submittedName>
</protein>
<evidence type="ECO:0000313" key="6">
    <source>
        <dbReference type="Proteomes" id="UP000058114"/>
    </source>
</evidence>
<dbReference type="EMBL" id="CP013067">
    <property type="protein sequence ID" value="ALP41447.1"/>
    <property type="molecule type" value="Genomic_DNA"/>
</dbReference>
<dbReference type="EMBL" id="JAIRBT010000001">
    <property type="protein sequence ID" value="MBZ6064802.1"/>
    <property type="molecule type" value="Genomic_DNA"/>
</dbReference>
<feature type="domain" description="N-acetyltransferase" evidence="3">
    <location>
        <begin position="4"/>
        <end position="152"/>
    </location>
</feature>
<dbReference type="KEGG" id="asr:WL1483_2028"/>
<organism evidence="4 6">
    <name type="scientific">Aeromonas schubertii</name>
    <dbReference type="NCBI Taxonomy" id="652"/>
    <lineage>
        <taxon>Bacteria</taxon>
        <taxon>Pseudomonadati</taxon>
        <taxon>Pseudomonadota</taxon>
        <taxon>Gammaproteobacteria</taxon>
        <taxon>Aeromonadales</taxon>
        <taxon>Aeromonadaceae</taxon>
        <taxon>Aeromonas</taxon>
    </lineage>
</organism>
<accession>A0A0S2SID7</accession>
<dbReference type="InterPro" id="IPR016181">
    <property type="entry name" value="Acyl_CoA_acyltransferase"/>
</dbReference>
<dbReference type="Pfam" id="PF00583">
    <property type="entry name" value="Acetyltransf_1"/>
    <property type="match status" value="1"/>
</dbReference>
<reference evidence="6" key="1">
    <citation type="submission" date="2015-10" db="EMBL/GenBank/DDBJ databases">
        <title>Complete Genome Sequence of Aeromonas schubertii strain WL1483.</title>
        <authorList>
            <person name="Liu L."/>
        </authorList>
    </citation>
    <scope>NUCLEOTIDE SEQUENCE [LARGE SCALE GENOMIC DNA]</scope>
    <source>
        <strain evidence="6">WL1483</strain>
    </source>
</reference>
<dbReference type="SUPFAM" id="SSF55729">
    <property type="entry name" value="Acyl-CoA N-acyltransferases (Nat)"/>
    <property type="match status" value="1"/>
</dbReference>
<dbReference type="Proteomes" id="UP000774958">
    <property type="component" value="Unassembled WGS sequence"/>
</dbReference>
<dbReference type="CDD" id="cd04301">
    <property type="entry name" value="NAT_SF"/>
    <property type="match status" value="1"/>
</dbReference>
<dbReference type="RefSeq" id="WP_082634739.1">
    <property type="nucleotide sequence ID" value="NZ_CP013067.1"/>
</dbReference>
<keyword evidence="7" id="KW-1185">Reference proteome</keyword>
<reference evidence="4 6" key="2">
    <citation type="journal article" date="2016" name="Genome Announc.">
        <title>Complete Genome Sequence of the Highly Virulent Aeromonas schubertii Strain WL1483, Isolated from Diseased Snakehead Fish (Channa argus) in China.</title>
        <authorList>
            <person name="Liu L."/>
            <person name="Li N."/>
            <person name="Zhang D."/>
            <person name="Fu X."/>
            <person name="Shi C."/>
            <person name="Lin Q."/>
            <person name="Hao G."/>
        </authorList>
    </citation>
    <scope>NUCLEOTIDE SEQUENCE [LARGE SCALE GENOMIC DNA]</scope>
    <source>
        <strain evidence="4 6">WL1483</strain>
    </source>
</reference>
<keyword evidence="2" id="KW-0012">Acyltransferase</keyword>
<dbReference type="PROSITE" id="PS51186">
    <property type="entry name" value="GNAT"/>
    <property type="match status" value="1"/>
</dbReference>
<evidence type="ECO:0000313" key="7">
    <source>
        <dbReference type="Proteomes" id="UP000774958"/>
    </source>
</evidence>
<evidence type="ECO:0000313" key="5">
    <source>
        <dbReference type="EMBL" id="MBZ6064802.1"/>
    </source>
</evidence>
<dbReference type="PATRIC" id="fig|652.5.peg.301"/>
<dbReference type="Proteomes" id="UP000058114">
    <property type="component" value="Chromosome"/>
</dbReference>
<dbReference type="Gene3D" id="3.40.630.30">
    <property type="match status" value="1"/>
</dbReference>
<gene>
    <name evidence="4" type="primary">ysnE</name>
    <name evidence="5" type="ORF">LA374_01020</name>
    <name evidence="4" type="ORF">WL1483_2028</name>
</gene>
<dbReference type="InterPro" id="IPR050832">
    <property type="entry name" value="Bact_Acetyltransf"/>
</dbReference>
<evidence type="ECO:0000256" key="2">
    <source>
        <dbReference type="ARBA" id="ARBA00023315"/>
    </source>
</evidence>
<keyword evidence="1 4" id="KW-0808">Transferase</keyword>
<evidence type="ECO:0000259" key="3">
    <source>
        <dbReference type="PROSITE" id="PS51186"/>
    </source>
</evidence>
<dbReference type="PANTHER" id="PTHR43877:SF5">
    <property type="entry name" value="BLL8307 PROTEIN"/>
    <property type="match status" value="1"/>
</dbReference>
<proteinExistence type="predicted"/>
<dbReference type="InterPro" id="IPR000182">
    <property type="entry name" value="GNAT_dom"/>
</dbReference>
<evidence type="ECO:0000313" key="4">
    <source>
        <dbReference type="EMBL" id="ALP41447.1"/>
    </source>
</evidence>
<name>A0A0S2SID7_9GAMM</name>
<dbReference type="GO" id="GO:0016747">
    <property type="term" value="F:acyltransferase activity, transferring groups other than amino-acyl groups"/>
    <property type="evidence" value="ECO:0007669"/>
    <property type="project" value="InterPro"/>
</dbReference>
<evidence type="ECO:0000256" key="1">
    <source>
        <dbReference type="ARBA" id="ARBA00022679"/>
    </source>
</evidence>
<sequence length="152" mass="16654">MIEVRVDDLASAEVQSLVSEHLAGMQSNSPPECVNALGIERLRAPGVTFWAAWLDGALCGCGALKELDPSAAEVKSMRTRAACLRRGVGQAILDEIVHEARRRGYARLLLETGTGPTFEAAHRLYLRNGFEWSDPFGDYQASEFNLFMAKAL</sequence>
<dbReference type="PANTHER" id="PTHR43877">
    <property type="entry name" value="AMINOALKYLPHOSPHONATE N-ACETYLTRANSFERASE-RELATED-RELATED"/>
    <property type="match status" value="1"/>
</dbReference>